<name>A0A7W5PC87_9GAMM</name>
<evidence type="ECO:0000256" key="1">
    <source>
        <dbReference type="SAM" id="Coils"/>
    </source>
</evidence>
<keyword evidence="1" id="KW-0175">Coiled coil</keyword>
<evidence type="ECO:0008006" key="4">
    <source>
        <dbReference type="Google" id="ProtNLM"/>
    </source>
</evidence>
<evidence type="ECO:0000313" key="3">
    <source>
        <dbReference type="Proteomes" id="UP000553442"/>
    </source>
</evidence>
<dbReference type="EMBL" id="JACHZF010000019">
    <property type="protein sequence ID" value="MBB3331761.1"/>
    <property type="molecule type" value="Genomic_DNA"/>
</dbReference>
<evidence type="ECO:0000313" key="2">
    <source>
        <dbReference type="EMBL" id="MBB3331761.1"/>
    </source>
</evidence>
<sequence length="351" mass="39430">MDESTSPTARPALWQKWVATAVATLLLAGCGGSGEDSSDALLIDYQQALAARLGMEAPEPRPPANIGAFPERRERLVEIPETRDGMLNVYALRECHITTLVAERNSALGRVAPASQRWLYELELWKRLDACLASDVPERLAEADRERLERLAAIKTEQLPRVSWNSLFDSDEWVRSFSRASSPLAHESLAPPPAQRDALAFLHDLTRHQFRPDRRPDADRLEGHLQALQARPYTAELLRTLMLAEQRLEEASDLLQVALDRHDGCARTAGAGDSPTAADMATWLTRLEDAATRWLQDIDTLLEAQISGPQAVGDYRRRWLSLEAPEAPLPAFQAARERHDTLRERLDRRCR</sequence>
<dbReference type="Proteomes" id="UP000553442">
    <property type="component" value="Unassembled WGS sequence"/>
</dbReference>
<gene>
    <name evidence="2" type="ORF">BDK63_002645</name>
</gene>
<feature type="coiled-coil region" evidence="1">
    <location>
        <begin position="234"/>
        <end position="261"/>
    </location>
</feature>
<protein>
    <recommendedName>
        <fullName evidence="4">DUF3080 domain-containing protein</fullName>
    </recommendedName>
</protein>
<comment type="caution">
    <text evidence="2">The sequence shown here is derived from an EMBL/GenBank/DDBJ whole genome shotgun (WGS) entry which is preliminary data.</text>
</comment>
<dbReference type="RefSeq" id="WP_183332699.1">
    <property type="nucleotide sequence ID" value="NZ_JACHZF010000019.1"/>
</dbReference>
<keyword evidence="3" id="KW-1185">Reference proteome</keyword>
<accession>A0A7W5PC87</accession>
<dbReference type="AlphaFoldDB" id="A0A7W5PC87"/>
<proteinExistence type="predicted"/>
<organism evidence="2 3">
    <name type="scientific">Halomonas campaniensis</name>
    <dbReference type="NCBI Taxonomy" id="213554"/>
    <lineage>
        <taxon>Bacteria</taxon>
        <taxon>Pseudomonadati</taxon>
        <taxon>Pseudomonadota</taxon>
        <taxon>Gammaproteobacteria</taxon>
        <taxon>Oceanospirillales</taxon>
        <taxon>Halomonadaceae</taxon>
        <taxon>Halomonas</taxon>
    </lineage>
</organism>
<reference evidence="2 3" key="1">
    <citation type="submission" date="2020-08" db="EMBL/GenBank/DDBJ databases">
        <title>Genomic Encyclopedia of Archaeal and Bacterial Type Strains, Phase II (KMG-II): from individual species to whole genera.</title>
        <authorList>
            <person name="Goeker M."/>
        </authorList>
    </citation>
    <scope>NUCLEOTIDE SEQUENCE [LARGE SCALE GENOMIC DNA]</scope>
    <source>
        <strain evidence="2 3">5AG</strain>
    </source>
</reference>
<dbReference type="Pfam" id="PF11279">
    <property type="entry name" value="DUF3080"/>
    <property type="match status" value="1"/>
</dbReference>
<dbReference type="InterPro" id="IPR021431">
    <property type="entry name" value="DUF3080"/>
</dbReference>